<organism evidence="2 3">
    <name type="scientific">Nephila pilipes</name>
    <name type="common">Giant wood spider</name>
    <name type="synonym">Nephila maculata</name>
    <dbReference type="NCBI Taxonomy" id="299642"/>
    <lineage>
        <taxon>Eukaryota</taxon>
        <taxon>Metazoa</taxon>
        <taxon>Ecdysozoa</taxon>
        <taxon>Arthropoda</taxon>
        <taxon>Chelicerata</taxon>
        <taxon>Arachnida</taxon>
        <taxon>Araneae</taxon>
        <taxon>Araneomorphae</taxon>
        <taxon>Entelegynae</taxon>
        <taxon>Araneoidea</taxon>
        <taxon>Nephilidae</taxon>
        <taxon>Nephila</taxon>
    </lineage>
</organism>
<protein>
    <submittedName>
        <fullName evidence="2">Uncharacterized protein</fullName>
    </submittedName>
</protein>
<feature type="region of interest" description="Disordered" evidence="1">
    <location>
        <begin position="1"/>
        <end position="29"/>
    </location>
</feature>
<evidence type="ECO:0000313" key="3">
    <source>
        <dbReference type="Proteomes" id="UP000887013"/>
    </source>
</evidence>
<evidence type="ECO:0000256" key="1">
    <source>
        <dbReference type="SAM" id="MobiDB-lite"/>
    </source>
</evidence>
<dbReference type="AlphaFoldDB" id="A0A8X6PG89"/>
<feature type="compositionally biased region" description="Basic and acidic residues" evidence="1">
    <location>
        <begin position="1"/>
        <end position="12"/>
    </location>
</feature>
<accession>A0A8X6PG89</accession>
<feature type="compositionally biased region" description="Polar residues" evidence="1">
    <location>
        <begin position="13"/>
        <end position="22"/>
    </location>
</feature>
<dbReference type="Proteomes" id="UP000887013">
    <property type="component" value="Unassembled WGS sequence"/>
</dbReference>
<proteinExistence type="predicted"/>
<keyword evidence="3" id="KW-1185">Reference proteome</keyword>
<evidence type="ECO:0000313" key="2">
    <source>
        <dbReference type="EMBL" id="GFT69486.1"/>
    </source>
</evidence>
<name>A0A8X6PG89_NEPPI</name>
<gene>
    <name evidence="2" type="ORF">NPIL_500151</name>
</gene>
<reference evidence="2" key="1">
    <citation type="submission" date="2020-08" db="EMBL/GenBank/DDBJ databases">
        <title>Multicomponent nature underlies the extraordinary mechanical properties of spider dragline silk.</title>
        <authorList>
            <person name="Kono N."/>
            <person name="Nakamura H."/>
            <person name="Mori M."/>
            <person name="Yoshida Y."/>
            <person name="Ohtoshi R."/>
            <person name="Malay A.D."/>
            <person name="Moran D.A.P."/>
            <person name="Tomita M."/>
            <person name="Numata K."/>
            <person name="Arakawa K."/>
        </authorList>
    </citation>
    <scope>NUCLEOTIDE SEQUENCE</scope>
</reference>
<sequence length="98" mass="11446">MHSRLNERESNGEARQSLSSIRKSSKFTPKAVSRLWQQFTETSAFARRAGQGRSSIRQNSYNKLYLSYDSQVAHYGDLMHHKAKAKYWNKVSERFSED</sequence>
<dbReference type="EMBL" id="BMAW01020712">
    <property type="protein sequence ID" value="GFT69486.1"/>
    <property type="molecule type" value="Genomic_DNA"/>
</dbReference>
<comment type="caution">
    <text evidence="2">The sequence shown here is derived from an EMBL/GenBank/DDBJ whole genome shotgun (WGS) entry which is preliminary data.</text>
</comment>